<comment type="caution">
    <text evidence="1">The sequence shown here is derived from an EMBL/GenBank/DDBJ whole genome shotgun (WGS) entry which is preliminary data.</text>
</comment>
<dbReference type="RefSeq" id="WP_327775097.1">
    <property type="nucleotide sequence ID" value="NZ_JAYXUG010000010.1"/>
</dbReference>
<name>A0ABU6L921_9GAMM</name>
<evidence type="ECO:0000313" key="1">
    <source>
        <dbReference type="EMBL" id="MEC6832660.1"/>
    </source>
</evidence>
<gene>
    <name evidence="1" type="ORF">VXS06_12910</name>
</gene>
<organism evidence="1 2">
    <name type="scientific">Photobacterium toruni</name>
    <dbReference type="NCBI Taxonomy" id="1935446"/>
    <lineage>
        <taxon>Bacteria</taxon>
        <taxon>Pseudomonadati</taxon>
        <taxon>Pseudomonadota</taxon>
        <taxon>Gammaproteobacteria</taxon>
        <taxon>Vibrionales</taxon>
        <taxon>Vibrionaceae</taxon>
        <taxon>Photobacterium</taxon>
    </lineage>
</organism>
<evidence type="ECO:0000313" key="2">
    <source>
        <dbReference type="Proteomes" id="UP001306119"/>
    </source>
</evidence>
<sequence length="35" mass="3864">MDWITCANRFITVVEHDSLAQVADKLNASRSALST</sequence>
<dbReference type="EMBL" id="JAYXUG010000010">
    <property type="protein sequence ID" value="MEC6832660.1"/>
    <property type="molecule type" value="Genomic_DNA"/>
</dbReference>
<keyword evidence="2" id="KW-1185">Reference proteome</keyword>
<reference evidence="1 2" key="1">
    <citation type="submission" date="2024-01" db="EMBL/GenBank/DDBJ databases">
        <title>Active colonisers of the gastrointestinal tract of Atlantic salmon farmed in a warm water region.</title>
        <authorList>
            <person name="Bowman J.P."/>
        </authorList>
    </citation>
    <scope>NUCLEOTIDE SEQUENCE [LARGE SCALE GENOMIC DNA]</scope>
    <source>
        <strain evidence="1 2">S3MW1</strain>
    </source>
</reference>
<proteinExistence type="predicted"/>
<protein>
    <submittedName>
        <fullName evidence="1">LysR family transcriptional regulator</fullName>
    </submittedName>
</protein>
<accession>A0ABU6L921</accession>
<dbReference type="Proteomes" id="UP001306119">
    <property type="component" value="Unassembled WGS sequence"/>
</dbReference>